<accession>A0ABT4PQM2</accession>
<sequence length="42" mass="4882">MKRQLMRLREYAEMVSDVKAISEALDRRRITASEASEAISRL</sequence>
<organism evidence="1 2">
    <name type="scientific">Mycobacterium hippophais</name>
    <dbReference type="NCBI Taxonomy" id="3016340"/>
    <lineage>
        <taxon>Bacteria</taxon>
        <taxon>Bacillati</taxon>
        <taxon>Actinomycetota</taxon>
        <taxon>Actinomycetes</taxon>
        <taxon>Mycobacteriales</taxon>
        <taxon>Mycobacteriaceae</taxon>
        <taxon>Mycobacterium</taxon>
    </lineage>
</organism>
<name>A0ABT4PQM2_9MYCO</name>
<dbReference type="EMBL" id="JAPZPY010000002">
    <property type="protein sequence ID" value="MCZ8378856.1"/>
    <property type="molecule type" value="Genomic_DNA"/>
</dbReference>
<evidence type="ECO:0000313" key="2">
    <source>
        <dbReference type="Proteomes" id="UP001142153"/>
    </source>
</evidence>
<gene>
    <name evidence="1" type="ORF">O6P37_08295</name>
</gene>
<dbReference type="Proteomes" id="UP001142153">
    <property type="component" value="Unassembled WGS sequence"/>
</dbReference>
<comment type="caution">
    <text evidence="1">The sequence shown here is derived from an EMBL/GenBank/DDBJ whole genome shotgun (WGS) entry which is preliminary data.</text>
</comment>
<protein>
    <submittedName>
        <fullName evidence="1">Uncharacterized protein</fullName>
    </submittedName>
</protein>
<reference evidence="1" key="1">
    <citation type="submission" date="2022-12" db="EMBL/GenBank/DDBJ databases">
        <authorList>
            <person name="Deng Y."/>
            <person name="Zhang Y.-Q."/>
        </authorList>
    </citation>
    <scope>NUCLEOTIDE SEQUENCE</scope>
    <source>
        <strain evidence="1">CPCC 205372</strain>
    </source>
</reference>
<evidence type="ECO:0000313" key="1">
    <source>
        <dbReference type="EMBL" id="MCZ8378856.1"/>
    </source>
</evidence>
<keyword evidence="2" id="KW-1185">Reference proteome</keyword>
<dbReference type="RefSeq" id="WP_269893592.1">
    <property type="nucleotide sequence ID" value="NZ_JAPZPY010000002.1"/>
</dbReference>
<proteinExistence type="predicted"/>